<dbReference type="Proteomes" id="UP000318704">
    <property type="component" value="Chromosome"/>
</dbReference>
<organism evidence="3 4">
    <name type="scientific">Gimesia aquarii</name>
    <dbReference type="NCBI Taxonomy" id="2527964"/>
    <lineage>
        <taxon>Bacteria</taxon>
        <taxon>Pseudomonadati</taxon>
        <taxon>Planctomycetota</taxon>
        <taxon>Planctomycetia</taxon>
        <taxon>Planctomycetales</taxon>
        <taxon>Planctomycetaceae</taxon>
        <taxon>Gimesia</taxon>
    </lineage>
</organism>
<gene>
    <name evidence="3" type="ORF">V144x_48240</name>
</gene>
<keyword evidence="1" id="KW-0732">Signal</keyword>
<name>A0A517W221_9PLAN</name>
<reference evidence="3 4" key="1">
    <citation type="submission" date="2019-03" db="EMBL/GenBank/DDBJ databases">
        <title>Deep-cultivation of Planctomycetes and their phenomic and genomic characterization uncovers novel biology.</title>
        <authorList>
            <person name="Wiegand S."/>
            <person name="Jogler M."/>
            <person name="Boedeker C."/>
            <person name="Pinto D."/>
            <person name="Vollmers J."/>
            <person name="Rivas-Marin E."/>
            <person name="Kohn T."/>
            <person name="Peeters S.H."/>
            <person name="Heuer A."/>
            <person name="Rast P."/>
            <person name="Oberbeckmann S."/>
            <person name="Bunk B."/>
            <person name="Jeske O."/>
            <person name="Meyerdierks A."/>
            <person name="Storesund J.E."/>
            <person name="Kallscheuer N."/>
            <person name="Luecker S."/>
            <person name="Lage O.M."/>
            <person name="Pohl T."/>
            <person name="Merkel B.J."/>
            <person name="Hornburger P."/>
            <person name="Mueller R.-W."/>
            <person name="Bruemmer F."/>
            <person name="Labrenz M."/>
            <person name="Spormann A.M."/>
            <person name="Op den Camp H."/>
            <person name="Overmann J."/>
            <person name="Amann R."/>
            <person name="Jetten M.S.M."/>
            <person name="Mascher T."/>
            <person name="Medema M.H."/>
            <person name="Devos D.P."/>
            <person name="Kaster A.-K."/>
            <person name="Ovreas L."/>
            <person name="Rohde M."/>
            <person name="Galperin M.Y."/>
            <person name="Jogler C."/>
        </authorList>
    </citation>
    <scope>NUCLEOTIDE SEQUENCE [LARGE SCALE GENOMIC DNA]</scope>
    <source>
        <strain evidence="3 4">V144</strain>
    </source>
</reference>
<dbReference type="EMBL" id="CP037920">
    <property type="protein sequence ID" value="QDT99313.1"/>
    <property type="molecule type" value="Genomic_DNA"/>
</dbReference>
<dbReference type="RefSeq" id="WP_144988701.1">
    <property type="nucleotide sequence ID" value="NZ_CP037920.1"/>
</dbReference>
<dbReference type="Pfam" id="PF06439">
    <property type="entry name" value="3keto-disac_hyd"/>
    <property type="match status" value="1"/>
</dbReference>
<accession>A0A517W221</accession>
<evidence type="ECO:0000313" key="4">
    <source>
        <dbReference type="Proteomes" id="UP000318704"/>
    </source>
</evidence>
<proteinExistence type="predicted"/>
<feature type="chain" id="PRO_5022213833" description="3-keto-alpha-glucoside-1,2-lyase/3-keto-2-hydroxy-glucal hydratase domain-containing protein" evidence="1">
    <location>
        <begin position="23"/>
        <end position="248"/>
    </location>
</feature>
<evidence type="ECO:0000256" key="1">
    <source>
        <dbReference type="SAM" id="SignalP"/>
    </source>
</evidence>
<dbReference type="InterPro" id="IPR010496">
    <property type="entry name" value="AL/BT2_dom"/>
</dbReference>
<dbReference type="KEGG" id="gaw:V144x_48240"/>
<dbReference type="Gene3D" id="2.60.120.560">
    <property type="entry name" value="Exo-inulinase, domain 1"/>
    <property type="match status" value="1"/>
</dbReference>
<sequence precursor="true">MKPHYFCLLACLIIFLSLPQTADSQAPGNWQSISVDGLDDWSDPGKWWSSEKGVIVAESVGGKSLPKIHHLIWDGKLKDNFEFRLEYRIISRAPQDAGVYFLVDRSQKVNKKGNLAGYQAELDTANLYSTNRWQREGKLFGHIFDGKRHRMFKRGNRVRIEANEKEKIVPLPHSFQATKVFRKPPEWNNCLVRVKGNMVQLYLNGKLANEIVDRVVEKRPSGDAIALQFRPNGAYRFEVRRLKFRTLD</sequence>
<dbReference type="AlphaFoldDB" id="A0A517W221"/>
<evidence type="ECO:0000259" key="2">
    <source>
        <dbReference type="Pfam" id="PF06439"/>
    </source>
</evidence>
<evidence type="ECO:0000313" key="3">
    <source>
        <dbReference type="EMBL" id="QDT99313.1"/>
    </source>
</evidence>
<feature type="signal peptide" evidence="1">
    <location>
        <begin position="1"/>
        <end position="22"/>
    </location>
</feature>
<protein>
    <recommendedName>
        <fullName evidence="2">3-keto-alpha-glucoside-1,2-lyase/3-keto-2-hydroxy-glucal hydratase domain-containing protein</fullName>
    </recommendedName>
</protein>
<dbReference type="GO" id="GO:0016787">
    <property type="term" value="F:hydrolase activity"/>
    <property type="evidence" value="ECO:0007669"/>
    <property type="project" value="InterPro"/>
</dbReference>
<feature type="domain" description="3-keto-alpha-glucoside-1,2-lyase/3-keto-2-hydroxy-glucal hydratase" evidence="2">
    <location>
        <begin position="37"/>
        <end position="232"/>
    </location>
</feature>